<protein>
    <submittedName>
        <fullName evidence="1">Uncharacterized protein</fullName>
    </submittedName>
</protein>
<accession>A0A0J6XMX3</accession>
<proteinExistence type="predicted"/>
<evidence type="ECO:0000313" key="1">
    <source>
        <dbReference type="EMBL" id="KMO96058.1"/>
    </source>
</evidence>
<dbReference type="Pfam" id="PF19746">
    <property type="entry name" value="DUF6233"/>
    <property type="match status" value="1"/>
</dbReference>
<comment type="caution">
    <text evidence="1">The sequence shown here is derived from an EMBL/GenBank/DDBJ whole genome shotgun (WGS) entry which is preliminary data.</text>
</comment>
<dbReference type="AlphaFoldDB" id="A0A0J6XMX3"/>
<sequence>MYVVALRAWASRTASTGQDLTEDLIEVDVPSDRVRPVPGTSYANVPLLRRQHPTPAPAPAAPALTALGQPVEAGTEMWIGERVRRPSNVPGAGPGVRLHRPGCWAISGGTGGQLSTDEARIMVARDPIASACDVCDAHQMLSAVIGSAADDTSA</sequence>
<dbReference type="InterPro" id="IPR046200">
    <property type="entry name" value="DUF6233"/>
</dbReference>
<organism evidence="1 2">
    <name type="scientific">Streptomyces roseus</name>
    <dbReference type="NCBI Taxonomy" id="66430"/>
    <lineage>
        <taxon>Bacteria</taxon>
        <taxon>Bacillati</taxon>
        <taxon>Actinomycetota</taxon>
        <taxon>Actinomycetes</taxon>
        <taxon>Kitasatosporales</taxon>
        <taxon>Streptomycetaceae</taxon>
        <taxon>Streptomyces</taxon>
    </lineage>
</organism>
<dbReference type="EMBL" id="LFML01000079">
    <property type="protein sequence ID" value="KMO96058.1"/>
    <property type="molecule type" value="Genomic_DNA"/>
</dbReference>
<keyword evidence="2" id="KW-1185">Reference proteome</keyword>
<gene>
    <name evidence="1" type="ORF">ACS04_20460</name>
</gene>
<dbReference type="Proteomes" id="UP000035932">
    <property type="component" value="Unassembled WGS sequence"/>
</dbReference>
<evidence type="ECO:0000313" key="2">
    <source>
        <dbReference type="Proteomes" id="UP000035932"/>
    </source>
</evidence>
<name>A0A0J6XMX3_9ACTN</name>
<dbReference type="PATRIC" id="fig|66430.4.peg.6931"/>
<reference evidence="1 2" key="1">
    <citation type="submission" date="2015-06" db="EMBL/GenBank/DDBJ databases">
        <title>Recapitulation of the evolution of biosynthetic gene clusters reveals hidden chemical diversity on bacterial genomes.</title>
        <authorList>
            <person name="Cruz-Morales P."/>
            <person name="Martinez-Guerrero C."/>
            <person name="Morales-Escalante M.A."/>
            <person name="Yanez-Guerra L.A."/>
            <person name="Kopp J.F."/>
            <person name="Feldmann J."/>
            <person name="Ramos-Aboites H.E."/>
            <person name="Barona-Gomez F."/>
        </authorList>
    </citation>
    <scope>NUCLEOTIDE SEQUENCE [LARGE SCALE GENOMIC DNA]</scope>
    <source>
        <strain evidence="1 2">ATCC 31245</strain>
    </source>
</reference>